<keyword evidence="1" id="KW-0812">Transmembrane</keyword>
<feature type="transmembrane region" description="Helical" evidence="1">
    <location>
        <begin position="420"/>
        <end position="437"/>
    </location>
</feature>
<dbReference type="InParanoid" id="E3MH98"/>
<dbReference type="HOGENOM" id="CLU_043079_0_0_1"/>
<dbReference type="OrthoDB" id="5845821at2759"/>
<evidence type="ECO:0000256" key="1">
    <source>
        <dbReference type="SAM" id="Phobius"/>
    </source>
</evidence>
<dbReference type="CTD" id="9808759"/>
<organism evidence="3">
    <name type="scientific">Caenorhabditis remanei</name>
    <name type="common">Caenorhabditis vulgaris</name>
    <dbReference type="NCBI Taxonomy" id="31234"/>
    <lineage>
        <taxon>Eukaryota</taxon>
        <taxon>Metazoa</taxon>
        <taxon>Ecdysozoa</taxon>
        <taxon>Nematoda</taxon>
        <taxon>Chromadorea</taxon>
        <taxon>Rhabditida</taxon>
        <taxon>Rhabditina</taxon>
        <taxon>Rhabditomorpha</taxon>
        <taxon>Rhabditoidea</taxon>
        <taxon>Rhabditidae</taxon>
        <taxon>Peloderinae</taxon>
        <taxon>Caenorhabditis</taxon>
    </lineage>
</organism>
<dbReference type="EMBL" id="DS268444">
    <property type="protein sequence ID" value="EFP01710.1"/>
    <property type="molecule type" value="Genomic_DNA"/>
</dbReference>
<feature type="transmembrane region" description="Helical" evidence="1">
    <location>
        <begin position="20"/>
        <end position="37"/>
    </location>
</feature>
<proteinExistence type="predicted"/>
<dbReference type="PANTHER" id="PTHR31930:SF5">
    <property type="entry name" value="GUSTATORY RECEPTOR"/>
    <property type="match status" value="1"/>
</dbReference>
<gene>
    <name evidence="2" type="ORF">CRE_23393</name>
</gene>
<dbReference type="AlphaFoldDB" id="E3MH98"/>
<feature type="transmembrane region" description="Helical" evidence="1">
    <location>
        <begin position="44"/>
        <end position="65"/>
    </location>
</feature>
<sequence>MVLVNMEHSENDQNHENDRRIFSFFHFFHIYSPFYLLSSPHRLLRYPALILTVATVLLMIFRFYWMLWQVPGEFLSFSWAEAKMFGFISMESAILMMALIRMGWTKSLERSEKNLANLRTLRVEKCQKKKDDYRILYCRAFISNCFVFCTFTLTSVYLAVHRDVTEGEFLEKKCSKMHYIDFVYSCAFWCILVHSCAFLCILVHFCAFQIILDHFSFYYSSKHSSWYWIIDPIIAILCGYSNFLFLPIHALRAHAVTREFEIFNEELEKTDKEKKLANLSVIREYGARQIKLFEYANFLTERMERFMTWAPALAILSFLMATYIVTEFSSKPPVLYLICMIAWIISGFIISFALMYPVAFIQEAMSQTARVLLNSTILQECDEPLIFENYRMLLDRSLHNRSTNNVLHVFCVTRKNVERLFFTHSILIIVMVYVYSLDEGIDKGFEEIGKLIMMKGNATG</sequence>
<name>E3MH98_CAERE</name>
<dbReference type="GeneID" id="9808759"/>
<keyword evidence="3" id="KW-1185">Reference proteome</keyword>
<protein>
    <submittedName>
        <fullName evidence="2">Uncharacterized protein</fullName>
    </submittedName>
</protein>
<dbReference type="InterPro" id="IPR004950">
    <property type="entry name" value="DUF267_CAE_spp"/>
</dbReference>
<keyword evidence="1" id="KW-0472">Membrane</keyword>
<dbReference type="eggNOG" id="ENOG502RT8D">
    <property type="taxonomic scope" value="Eukaryota"/>
</dbReference>
<reference evidence="2" key="1">
    <citation type="submission" date="2007-07" db="EMBL/GenBank/DDBJ databases">
        <title>PCAP assembly of the Caenorhabditis remanei genome.</title>
        <authorList>
            <consortium name="The Caenorhabditis remanei Sequencing Consortium"/>
            <person name="Wilson R.K."/>
        </authorList>
    </citation>
    <scope>NUCLEOTIDE SEQUENCE [LARGE SCALE GENOMIC DNA]</scope>
    <source>
        <strain evidence="2">PB4641</strain>
    </source>
</reference>
<keyword evidence="1" id="KW-1133">Transmembrane helix</keyword>
<dbReference type="Pfam" id="PF03268">
    <property type="entry name" value="DUF267"/>
    <property type="match status" value="1"/>
</dbReference>
<feature type="transmembrane region" description="Helical" evidence="1">
    <location>
        <begin position="226"/>
        <end position="248"/>
    </location>
</feature>
<feature type="transmembrane region" description="Helical" evidence="1">
    <location>
        <begin position="85"/>
        <end position="104"/>
    </location>
</feature>
<dbReference type="RefSeq" id="XP_003104557.2">
    <property type="nucleotide sequence ID" value="XM_003104509.2"/>
</dbReference>
<feature type="transmembrane region" description="Helical" evidence="1">
    <location>
        <begin position="334"/>
        <end position="356"/>
    </location>
</feature>
<feature type="transmembrane region" description="Helical" evidence="1">
    <location>
        <begin position="182"/>
        <end position="211"/>
    </location>
</feature>
<evidence type="ECO:0000313" key="2">
    <source>
        <dbReference type="EMBL" id="EFP01710.1"/>
    </source>
</evidence>
<feature type="transmembrane region" description="Helical" evidence="1">
    <location>
        <begin position="306"/>
        <end position="328"/>
    </location>
</feature>
<dbReference type="KEGG" id="crq:GCK72_021556"/>
<dbReference type="Proteomes" id="UP000008281">
    <property type="component" value="Unassembled WGS sequence"/>
</dbReference>
<dbReference type="STRING" id="31234.E3MH98"/>
<accession>E3MH98</accession>
<evidence type="ECO:0000313" key="3">
    <source>
        <dbReference type="Proteomes" id="UP000008281"/>
    </source>
</evidence>
<dbReference type="PANTHER" id="PTHR31930">
    <property type="entry name" value="SERPENTINE RECEPTOR, CLASS R"/>
    <property type="match status" value="1"/>
</dbReference>